<dbReference type="STRING" id="400727.A0A2T7Q123"/>
<evidence type="ECO:0000256" key="7">
    <source>
        <dbReference type="SAM" id="MobiDB-lite"/>
    </source>
</evidence>
<evidence type="ECO:0000256" key="4">
    <source>
        <dbReference type="ARBA" id="ARBA00023125"/>
    </source>
</evidence>
<dbReference type="GO" id="GO:0009653">
    <property type="term" value="P:anatomical structure morphogenesis"/>
    <property type="evidence" value="ECO:0007669"/>
    <property type="project" value="TreeGrafter"/>
</dbReference>
<dbReference type="Proteomes" id="UP000245119">
    <property type="component" value="Linkage Group LG1"/>
</dbReference>
<dbReference type="InterPro" id="IPR011598">
    <property type="entry name" value="bHLH_dom"/>
</dbReference>
<evidence type="ECO:0000256" key="6">
    <source>
        <dbReference type="ARBA" id="ARBA00023242"/>
    </source>
</evidence>
<dbReference type="Pfam" id="PF00010">
    <property type="entry name" value="HLH"/>
    <property type="match status" value="1"/>
</dbReference>
<reference evidence="9 10" key="1">
    <citation type="submission" date="2018-04" db="EMBL/GenBank/DDBJ databases">
        <title>The genome of golden apple snail Pomacea canaliculata provides insight into stress tolerance and invasive adaptation.</title>
        <authorList>
            <person name="Liu C."/>
            <person name="Liu B."/>
            <person name="Ren Y."/>
            <person name="Zhang Y."/>
            <person name="Wang H."/>
            <person name="Li S."/>
            <person name="Jiang F."/>
            <person name="Yin L."/>
            <person name="Zhang G."/>
            <person name="Qian W."/>
            <person name="Fan W."/>
        </authorList>
    </citation>
    <scope>NUCLEOTIDE SEQUENCE [LARGE SCALE GENOMIC DNA]</scope>
    <source>
        <strain evidence="9">SZHN2017</strain>
        <tissue evidence="9">Muscle</tissue>
    </source>
</reference>
<feature type="region of interest" description="Disordered" evidence="7">
    <location>
        <begin position="1"/>
        <end position="84"/>
    </location>
</feature>
<dbReference type="FunFam" id="4.10.280.10:FF:000052">
    <property type="entry name" value="Protein atonal homolog 8"/>
    <property type="match status" value="1"/>
</dbReference>
<comment type="caution">
    <text evidence="9">The sequence shown here is derived from an EMBL/GenBank/DDBJ whole genome shotgun (WGS) entry which is preliminary data.</text>
</comment>
<dbReference type="CDD" id="cd11421">
    <property type="entry name" value="bHLH_TS_ATOH8"/>
    <property type="match status" value="1"/>
</dbReference>
<evidence type="ECO:0000313" key="9">
    <source>
        <dbReference type="EMBL" id="PVD39371.1"/>
    </source>
</evidence>
<feature type="compositionally biased region" description="Basic and acidic residues" evidence="7">
    <location>
        <begin position="53"/>
        <end position="71"/>
    </location>
</feature>
<dbReference type="GO" id="GO:0070888">
    <property type="term" value="F:E-box binding"/>
    <property type="evidence" value="ECO:0007669"/>
    <property type="project" value="TreeGrafter"/>
</dbReference>
<dbReference type="InterPro" id="IPR050359">
    <property type="entry name" value="bHLH_transcription_factors"/>
</dbReference>
<dbReference type="PROSITE" id="PS50888">
    <property type="entry name" value="BHLH"/>
    <property type="match status" value="1"/>
</dbReference>
<evidence type="ECO:0000313" key="10">
    <source>
        <dbReference type="Proteomes" id="UP000245119"/>
    </source>
</evidence>
<dbReference type="Gene3D" id="4.10.280.10">
    <property type="entry name" value="Helix-loop-helix DNA-binding domain"/>
    <property type="match status" value="1"/>
</dbReference>
<evidence type="ECO:0000256" key="3">
    <source>
        <dbReference type="ARBA" id="ARBA00023015"/>
    </source>
</evidence>
<dbReference type="GO" id="GO:0003700">
    <property type="term" value="F:DNA-binding transcription factor activity"/>
    <property type="evidence" value="ECO:0007669"/>
    <property type="project" value="InterPro"/>
</dbReference>
<evidence type="ECO:0000259" key="8">
    <source>
        <dbReference type="PROSITE" id="PS50888"/>
    </source>
</evidence>
<dbReference type="PANTHER" id="PTHR19290:SF102">
    <property type="entry name" value="TRANSCRIPTION FACTOR ATOH8"/>
    <property type="match status" value="1"/>
</dbReference>
<name>A0A2T7Q123_POMCA</name>
<dbReference type="AlphaFoldDB" id="A0A2T7Q123"/>
<keyword evidence="3" id="KW-0805">Transcription regulation</keyword>
<feature type="region of interest" description="Disordered" evidence="7">
    <location>
        <begin position="168"/>
        <end position="212"/>
    </location>
</feature>
<keyword evidence="5" id="KW-0804">Transcription</keyword>
<dbReference type="SUPFAM" id="SSF47459">
    <property type="entry name" value="HLH, helix-loop-helix DNA-binding domain"/>
    <property type="match status" value="1"/>
</dbReference>
<evidence type="ECO:0000256" key="1">
    <source>
        <dbReference type="ARBA" id="ARBA00004324"/>
    </source>
</evidence>
<dbReference type="EMBL" id="PZQS01000001">
    <property type="protein sequence ID" value="PVD39371.1"/>
    <property type="molecule type" value="Genomic_DNA"/>
</dbReference>
<proteinExistence type="predicted"/>
<gene>
    <name evidence="9" type="ORF">C0Q70_02001</name>
</gene>
<evidence type="ECO:0000256" key="2">
    <source>
        <dbReference type="ARBA" id="ARBA00004496"/>
    </source>
</evidence>
<organism evidence="9 10">
    <name type="scientific">Pomacea canaliculata</name>
    <name type="common">Golden apple snail</name>
    <dbReference type="NCBI Taxonomy" id="400727"/>
    <lineage>
        <taxon>Eukaryota</taxon>
        <taxon>Metazoa</taxon>
        <taxon>Spiralia</taxon>
        <taxon>Lophotrochozoa</taxon>
        <taxon>Mollusca</taxon>
        <taxon>Gastropoda</taxon>
        <taxon>Caenogastropoda</taxon>
        <taxon>Architaenioglossa</taxon>
        <taxon>Ampullarioidea</taxon>
        <taxon>Ampullariidae</taxon>
        <taxon>Pomacea</taxon>
    </lineage>
</organism>
<keyword evidence="10" id="KW-1185">Reference proteome</keyword>
<keyword evidence="6" id="KW-0539">Nucleus</keyword>
<dbReference type="GO" id="GO:0016607">
    <property type="term" value="C:nuclear speck"/>
    <property type="evidence" value="ECO:0007669"/>
    <property type="project" value="UniProtKB-SubCell"/>
</dbReference>
<dbReference type="GO" id="GO:0046983">
    <property type="term" value="F:protein dimerization activity"/>
    <property type="evidence" value="ECO:0007669"/>
    <property type="project" value="InterPro"/>
</dbReference>
<dbReference type="InterPro" id="IPR032660">
    <property type="entry name" value="ATOH8_bHLH"/>
</dbReference>
<dbReference type="OrthoDB" id="10001938at2759"/>
<feature type="domain" description="BHLH" evidence="8">
    <location>
        <begin position="207"/>
        <end position="259"/>
    </location>
</feature>
<dbReference type="GO" id="GO:0045944">
    <property type="term" value="P:positive regulation of transcription by RNA polymerase II"/>
    <property type="evidence" value="ECO:0007669"/>
    <property type="project" value="TreeGrafter"/>
</dbReference>
<dbReference type="SMART" id="SM00353">
    <property type="entry name" value="HLH"/>
    <property type="match status" value="1"/>
</dbReference>
<dbReference type="InterPro" id="IPR036638">
    <property type="entry name" value="HLH_DNA-bd_sf"/>
</dbReference>
<feature type="compositionally biased region" description="Low complexity" evidence="7">
    <location>
        <begin position="1"/>
        <end position="17"/>
    </location>
</feature>
<protein>
    <recommendedName>
        <fullName evidence="8">BHLH domain-containing protein</fullName>
    </recommendedName>
</protein>
<accession>A0A2T7Q123</accession>
<sequence>MASRRQQRVSYYRQHSSGSDDGSPLMVTPPSSPSQECKGVSLLETPTRKNKRKLSEPRKRGGADFSVKRLCPDSPDGGSAIEREDTPVSGLASLPAPVLPHPFFPSVAAAATTCFVPGFYLTNGRGGFPPPAFAGLPLGLPPPPAAFSSGGAVEPRGAGGSHSLLKAQDLSSRPDSPDNLSGDSSGGGCSGGNGRKPRKNYKNMTRERRVEANARERTRVHTISAAFDALRRAVPSYSYNQKLSKLAILRIACTYIMALARLADVDCSSEPSVPLTFADCVDLCTRTIQTEGRARRRH</sequence>
<evidence type="ECO:0000256" key="5">
    <source>
        <dbReference type="ARBA" id="ARBA00023163"/>
    </source>
</evidence>
<keyword evidence="4" id="KW-0238">DNA-binding</keyword>
<dbReference type="GO" id="GO:0005737">
    <property type="term" value="C:cytoplasm"/>
    <property type="evidence" value="ECO:0007669"/>
    <property type="project" value="UniProtKB-SubCell"/>
</dbReference>
<feature type="compositionally biased region" description="Gly residues" evidence="7">
    <location>
        <begin position="184"/>
        <end position="194"/>
    </location>
</feature>
<dbReference type="PANTHER" id="PTHR19290">
    <property type="entry name" value="BASIC HELIX-LOOP-HELIX PROTEIN NEUROGENIN-RELATED"/>
    <property type="match status" value="1"/>
</dbReference>
<comment type="subcellular location">
    <subcellularLocation>
        <location evidence="2">Cytoplasm</location>
    </subcellularLocation>
    <subcellularLocation>
        <location evidence="1">Nucleus speckle</location>
    </subcellularLocation>
</comment>